<name>A0ABR9AK72_9BACT</name>
<organism evidence="1 2">
    <name type="scientific">Echinicola arenosa</name>
    <dbReference type="NCBI Taxonomy" id="2774144"/>
    <lineage>
        <taxon>Bacteria</taxon>
        <taxon>Pseudomonadati</taxon>
        <taxon>Bacteroidota</taxon>
        <taxon>Cytophagia</taxon>
        <taxon>Cytophagales</taxon>
        <taxon>Cyclobacteriaceae</taxon>
        <taxon>Echinicola</taxon>
    </lineage>
</organism>
<evidence type="ECO:0000313" key="1">
    <source>
        <dbReference type="EMBL" id="MBD8489166.1"/>
    </source>
</evidence>
<reference evidence="1 2" key="1">
    <citation type="submission" date="2020-09" db="EMBL/GenBank/DDBJ databases">
        <title>Echinicola sp. CAU 1574 isolated from sand of Sido Beach.</title>
        <authorList>
            <person name="Kim W."/>
        </authorList>
    </citation>
    <scope>NUCLEOTIDE SEQUENCE [LARGE SCALE GENOMIC DNA]</scope>
    <source>
        <strain evidence="1 2">CAU 1574</strain>
    </source>
</reference>
<protein>
    <recommendedName>
        <fullName evidence="3">Lipocalin-like protein</fullName>
    </recommendedName>
</protein>
<dbReference type="EMBL" id="JACYTQ010000003">
    <property type="protein sequence ID" value="MBD8489166.1"/>
    <property type="molecule type" value="Genomic_DNA"/>
</dbReference>
<keyword evidence="2" id="KW-1185">Reference proteome</keyword>
<proteinExistence type="predicted"/>
<evidence type="ECO:0008006" key="3">
    <source>
        <dbReference type="Google" id="ProtNLM"/>
    </source>
</evidence>
<dbReference type="PROSITE" id="PS51257">
    <property type="entry name" value="PROKAR_LIPOPROTEIN"/>
    <property type="match status" value="1"/>
</dbReference>
<comment type="caution">
    <text evidence="1">The sequence shown here is derived from an EMBL/GenBank/DDBJ whole genome shotgun (WGS) entry which is preliminary data.</text>
</comment>
<accession>A0ABR9AK72</accession>
<gene>
    <name evidence="1" type="ORF">IFO69_10455</name>
</gene>
<sequence>MKLPFSFSFFCLMALLASCKSDDEIVPTPENINGTYERTIYSGEKDIWYAYSLVFTVSGEVEQAITIRETENGEDEGYFSLVMGKYSLQGANLTWELEEFYDWVSSDPNEPYGPREQMVLQEEANPIQQSGTLKLLDGGNTLSIEFPCNDVMSNCVGELIYHKVD</sequence>
<dbReference type="RefSeq" id="WP_192010054.1">
    <property type="nucleotide sequence ID" value="NZ_JACYTQ010000003.1"/>
</dbReference>
<dbReference type="Proteomes" id="UP000647133">
    <property type="component" value="Unassembled WGS sequence"/>
</dbReference>
<evidence type="ECO:0000313" key="2">
    <source>
        <dbReference type="Proteomes" id="UP000647133"/>
    </source>
</evidence>